<keyword evidence="4" id="KW-1185">Reference proteome</keyword>
<feature type="transmembrane region" description="Helical" evidence="2">
    <location>
        <begin position="130"/>
        <end position="150"/>
    </location>
</feature>
<evidence type="ECO:0000256" key="2">
    <source>
        <dbReference type="SAM" id="Phobius"/>
    </source>
</evidence>
<name>A0AAJ1WDH1_9MICC</name>
<keyword evidence="2" id="KW-1133">Transmembrane helix</keyword>
<evidence type="ECO:0000313" key="3">
    <source>
        <dbReference type="EMBL" id="MDQ0146144.1"/>
    </source>
</evidence>
<dbReference type="AlphaFoldDB" id="A0AAJ1WDH1"/>
<proteinExistence type="predicted"/>
<comment type="caution">
    <text evidence="3">The sequence shown here is derived from an EMBL/GenBank/DDBJ whole genome shotgun (WGS) entry which is preliminary data.</text>
</comment>
<feature type="region of interest" description="Disordered" evidence="1">
    <location>
        <begin position="1"/>
        <end position="29"/>
    </location>
</feature>
<evidence type="ECO:0000256" key="1">
    <source>
        <dbReference type="SAM" id="MobiDB-lite"/>
    </source>
</evidence>
<feature type="transmembrane region" description="Helical" evidence="2">
    <location>
        <begin position="93"/>
        <end position="118"/>
    </location>
</feature>
<dbReference type="EMBL" id="JAUSTB010000005">
    <property type="protein sequence ID" value="MDQ0146144.1"/>
    <property type="molecule type" value="Genomic_DNA"/>
</dbReference>
<dbReference type="RefSeq" id="WP_246839845.1">
    <property type="nucleotide sequence ID" value="NZ_JAUSTB010000005.1"/>
</dbReference>
<evidence type="ECO:0000313" key="4">
    <source>
        <dbReference type="Proteomes" id="UP001239267"/>
    </source>
</evidence>
<feature type="transmembrane region" description="Helical" evidence="2">
    <location>
        <begin position="156"/>
        <end position="175"/>
    </location>
</feature>
<gene>
    <name evidence="3" type="ORF">J2T23_002037</name>
</gene>
<feature type="compositionally biased region" description="Pro residues" evidence="1">
    <location>
        <begin position="14"/>
        <end position="29"/>
    </location>
</feature>
<organism evidence="3 4">
    <name type="scientific">Pseudarthrobacter niigatensis</name>
    <dbReference type="NCBI Taxonomy" id="369935"/>
    <lineage>
        <taxon>Bacteria</taxon>
        <taxon>Bacillati</taxon>
        <taxon>Actinomycetota</taxon>
        <taxon>Actinomycetes</taxon>
        <taxon>Micrococcales</taxon>
        <taxon>Micrococcaceae</taxon>
        <taxon>Pseudarthrobacter</taxon>
    </lineage>
</organism>
<keyword evidence="2" id="KW-0812">Transmembrane</keyword>
<sequence length="189" mass="19420">MASPAGGEERRLSAPPPRPGLSHSAPPPIPASPALPRTVRAARSLWLFSFAAGLAVLLGSLAARDSNLRRLRGVVADMAAGRDADSVGTAADIVFWGSIVALLLVTVLEAAVLAAVLGRRAWARWTLIPLLASHLLVLFLASAFLVPAGAAGSYVVMLWGAGVVLALAGLVLLFLPPAGTWLKGGRGRA</sequence>
<reference evidence="3 4" key="1">
    <citation type="submission" date="2023-07" db="EMBL/GenBank/DDBJ databases">
        <title>Sorghum-associated microbial communities from plants grown in Nebraska, USA.</title>
        <authorList>
            <person name="Schachtman D."/>
        </authorList>
    </citation>
    <scope>NUCLEOTIDE SEQUENCE [LARGE SCALE GENOMIC DNA]</scope>
    <source>
        <strain evidence="3 4">DS1001</strain>
    </source>
</reference>
<feature type="transmembrane region" description="Helical" evidence="2">
    <location>
        <begin position="45"/>
        <end position="63"/>
    </location>
</feature>
<keyword evidence="2" id="KW-0472">Membrane</keyword>
<dbReference type="Proteomes" id="UP001239267">
    <property type="component" value="Unassembled WGS sequence"/>
</dbReference>
<protein>
    <submittedName>
        <fullName evidence="3">Uncharacterized protein</fullName>
    </submittedName>
</protein>
<accession>A0AAJ1WDH1</accession>